<dbReference type="InterPro" id="IPR004860">
    <property type="entry name" value="LAGLIDADG_dom"/>
</dbReference>
<dbReference type="GeneID" id="59266468"/>
<reference evidence="2 3" key="1">
    <citation type="journal article" date="2020" name="Phytopathology">
        <title>A high-quality genome resource of Botrytis fragariae, a new and rapidly spreading fungal pathogen causing strawberry gray mold in the U.S.A.</title>
        <authorList>
            <person name="Wu Y."/>
            <person name="Saski C.A."/>
            <person name="Schnabel G."/>
            <person name="Xiao S."/>
            <person name="Hu M."/>
        </authorList>
    </citation>
    <scope>NUCLEOTIDE SEQUENCE [LARGE SCALE GENOMIC DNA]</scope>
    <source>
        <strain evidence="2 3">BVB16</strain>
    </source>
</reference>
<gene>
    <name evidence="2" type="ORF">Bfra_012462</name>
</gene>
<dbReference type="AlphaFoldDB" id="A0A8H6EDL7"/>
<keyword evidence="3" id="KW-1185">Reference proteome</keyword>
<dbReference type="Gene3D" id="3.10.28.10">
    <property type="entry name" value="Homing endonucleases"/>
    <property type="match status" value="1"/>
</dbReference>
<dbReference type="InterPro" id="IPR027434">
    <property type="entry name" value="Homing_endonucl"/>
</dbReference>
<dbReference type="Pfam" id="PF00961">
    <property type="entry name" value="LAGLIDADG_1"/>
    <property type="match status" value="1"/>
</dbReference>
<organism evidence="2 3">
    <name type="scientific">Botrytis fragariae</name>
    <dbReference type="NCBI Taxonomy" id="1964551"/>
    <lineage>
        <taxon>Eukaryota</taxon>
        <taxon>Fungi</taxon>
        <taxon>Dikarya</taxon>
        <taxon>Ascomycota</taxon>
        <taxon>Pezizomycotina</taxon>
        <taxon>Leotiomycetes</taxon>
        <taxon>Helotiales</taxon>
        <taxon>Sclerotiniaceae</taxon>
        <taxon>Botrytis</taxon>
    </lineage>
</organism>
<dbReference type="PANTHER" id="PTHR36181">
    <property type="entry name" value="INTRON-ENCODED ENDONUCLEASE AI3-RELATED"/>
    <property type="match status" value="1"/>
</dbReference>
<protein>
    <submittedName>
        <fullName evidence="2">Uncharacterized 49.1 kDa protein in nd3</fullName>
    </submittedName>
</protein>
<proteinExistence type="predicted"/>
<dbReference type="Proteomes" id="UP000531561">
    <property type="component" value="Unassembled WGS sequence"/>
</dbReference>
<feature type="domain" description="Homing endonuclease LAGLIDADG" evidence="1">
    <location>
        <begin position="3"/>
        <end position="49"/>
    </location>
</feature>
<dbReference type="PANTHER" id="PTHR36181:SF4">
    <property type="entry name" value="LAGLIDADG ENDONUCLEASE"/>
    <property type="match status" value="1"/>
</dbReference>
<dbReference type="InterPro" id="IPR051289">
    <property type="entry name" value="LAGLIDADG_Endonuclease"/>
</dbReference>
<sequence>MGAGFTSGEGCFQISVSSSANSKFKVRVQLEFSVIQHVRDEQLISQAVEYRVFKFSNIENKILPFFTKYPIIGENPRIFMIDLE</sequence>
<evidence type="ECO:0000313" key="3">
    <source>
        <dbReference type="Proteomes" id="UP000531561"/>
    </source>
</evidence>
<evidence type="ECO:0000259" key="1">
    <source>
        <dbReference type="Pfam" id="PF00961"/>
    </source>
</evidence>
<evidence type="ECO:0000313" key="2">
    <source>
        <dbReference type="EMBL" id="KAF5868409.1"/>
    </source>
</evidence>
<dbReference type="RefSeq" id="XP_037187358.1">
    <property type="nucleotide sequence ID" value="XM_037342776.1"/>
</dbReference>
<dbReference type="GO" id="GO:0005739">
    <property type="term" value="C:mitochondrion"/>
    <property type="evidence" value="ECO:0007669"/>
    <property type="project" value="UniProtKB-ARBA"/>
</dbReference>
<dbReference type="OrthoDB" id="5424169at2759"/>
<name>A0A8H6EDL7_9HELO</name>
<dbReference type="EMBL" id="JABFCT010000023">
    <property type="protein sequence ID" value="KAF5868409.1"/>
    <property type="molecule type" value="Genomic_DNA"/>
</dbReference>
<dbReference type="SUPFAM" id="SSF55608">
    <property type="entry name" value="Homing endonucleases"/>
    <property type="match status" value="1"/>
</dbReference>
<dbReference type="GO" id="GO:0004519">
    <property type="term" value="F:endonuclease activity"/>
    <property type="evidence" value="ECO:0007669"/>
    <property type="project" value="InterPro"/>
</dbReference>
<accession>A0A8H6EDL7</accession>
<comment type="caution">
    <text evidence="2">The sequence shown here is derived from an EMBL/GenBank/DDBJ whole genome shotgun (WGS) entry which is preliminary data.</text>
</comment>